<keyword evidence="1" id="KW-0472">Membrane</keyword>
<sequence length="140" mass="14898">MTSPLRFPWPLALGIDAVLVTCFVVLGMGSHHDRWGVADLALVAWPFLVALAAAWAVPVVRRRPRGLGLPALIVALVTALGGLALRVLTGGGFALSFAIVTLVVIAAFVWGWRVIVAVAAWLRRRSASSLLQRVELLGCP</sequence>
<keyword evidence="1" id="KW-0812">Transmembrane</keyword>
<dbReference type="RefSeq" id="WP_165134241.1">
    <property type="nucleotide sequence ID" value="NZ_CP049253.1"/>
</dbReference>
<dbReference type="EMBL" id="JAGIOL010000001">
    <property type="protein sequence ID" value="MBP2437334.1"/>
    <property type="molecule type" value="Genomic_DNA"/>
</dbReference>
<organism evidence="2 3">
    <name type="scientific">Microbacterium amylolyticum</name>
    <dbReference type="NCBI Taxonomy" id="936337"/>
    <lineage>
        <taxon>Bacteria</taxon>
        <taxon>Bacillati</taxon>
        <taxon>Actinomycetota</taxon>
        <taxon>Actinomycetes</taxon>
        <taxon>Micrococcales</taxon>
        <taxon>Microbacteriaceae</taxon>
        <taxon>Microbacterium</taxon>
    </lineage>
</organism>
<feature type="transmembrane region" description="Helical" evidence="1">
    <location>
        <begin position="40"/>
        <end position="60"/>
    </location>
</feature>
<dbReference type="Pfam" id="PF11255">
    <property type="entry name" value="DUF3054"/>
    <property type="match status" value="1"/>
</dbReference>
<evidence type="ECO:0000256" key="1">
    <source>
        <dbReference type="SAM" id="Phobius"/>
    </source>
</evidence>
<feature type="transmembrane region" description="Helical" evidence="1">
    <location>
        <begin position="67"/>
        <end position="88"/>
    </location>
</feature>
<keyword evidence="3" id="KW-1185">Reference proteome</keyword>
<evidence type="ECO:0000313" key="2">
    <source>
        <dbReference type="EMBL" id="MBP2437334.1"/>
    </source>
</evidence>
<comment type="caution">
    <text evidence="2">The sequence shown here is derived from an EMBL/GenBank/DDBJ whole genome shotgun (WGS) entry which is preliminary data.</text>
</comment>
<feature type="transmembrane region" description="Helical" evidence="1">
    <location>
        <begin position="7"/>
        <end position="28"/>
    </location>
</feature>
<evidence type="ECO:0008006" key="4">
    <source>
        <dbReference type="Google" id="ProtNLM"/>
    </source>
</evidence>
<gene>
    <name evidence="2" type="ORF">JOF34_001920</name>
</gene>
<keyword evidence="1" id="KW-1133">Transmembrane helix</keyword>
<proteinExistence type="predicted"/>
<protein>
    <recommendedName>
        <fullName evidence="4">DUF3054 domain-containing protein</fullName>
    </recommendedName>
</protein>
<dbReference type="Proteomes" id="UP001519362">
    <property type="component" value="Unassembled WGS sequence"/>
</dbReference>
<feature type="transmembrane region" description="Helical" evidence="1">
    <location>
        <begin position="94"/>
        <end position="122"/>
    </location>
</feature>
<accession>A0ABS4ZJ85</accession>
<reference evidence="2 3" key="1">
    <citation type="submission" date="2021-03" db="EMBL/GenBank/DDBJ databases">
        <title>Sequencing the genomes of 1000 actinobacteria strains.</title>
        <authorList>
            <person name="Klenk H.-P."/>
        </authorList>
    </citation>
    <scope>NUCLEOTIDE SEQUENCE [LARGE SCALE GENOMIC DNA]</scope>
    <source>
        <strain evidence="2 3">DSM 24221</strain>
    </source>
</reference>
<evidence type="ECO:0000313" key="3">
    <source>
        <dbReference type="Proteomes" id="UP001519362"/>
    </source>
</evidence>
<name>A0ABS4ZJ85_9MICO</name>
<dbReference type="InterPro" id="IPR021414">
    <property type="entry name" value="DUF3054"/>
</dbReference>